<comment type="similarity">
    <text evidence="1">Belongs to the ESRP family.</text>
</comment>
<keyword evidence="3" id="KW-0677">Repeat</keyword>
<keyword evidence="4 6" id="KW-0694">RNA-binding</keyword>
<protein>
    <recommendedName>
        <fullName evidence="8">RRM domain-containing protein</fullName>
    </recommendedName>
</protein>
<dbReference type="Gene3D" id="3.30.420.10">
    <property type="entry name" value="Ribonuclease H-like superfamily/Ribonuclease H"/>
    <property type="match status" value="1"/>
</dbReference>
<sequence>MLEGAASLQACIQTFNDYAYRTFIGTNKDFCIVCCSEISVKYLLRLDAQSKGVKLAAHYSKFIDLGTEFRKIYPQWGAASGIHEMTERIGISLDKGIKGGLLVCRAGASILGHMCGEGAKFSSTVTIPDDYDPSQDTAMQALASRRDAYTSERAQGSASEETRAEPAPTQYIKCRGVPFSGTERDVVQLFNGITIPPGGITMCMNHAGRFNGEAILRFASVEDAGRALERNGTQVHRRFVEVLPSGPEELESIEQAYEAVRTLDYTDVTYAGVIRMRGLPFNVCIRTVTDFLGDLSRAIKPGGVVLCEAQDGRRNGEAFVEFTKESFASDAHKKDRQSIGSRYVEIFKVRKGDMIKYLESRFADGGGFPPPRRFAGPPPITPMGSSDFLLKLRGLPFNTKEKDLVDFFARASVCPTAISLCLNAREQPTGEAIAEFATNEDMQKGTSLNKDSIGHRYVELFRVNRAEALERLGFNGMPPFPQMMAAMDSYMRPMGGPPDRGHGYGGDPYGAPPSGGFGGGGGYGGGMPGGGYGGGYGVPDSYGVPPAPQPFNNGYGGEEYGAYGGGGAFPGGPGGFPGAAGGYQGGAVPGGFPPPAGMYGGAPTGGAYGGGFMGDGGHGNDRSHGDARGGFRGASAGGGGMGFSGIMSGPSTIKVRGLPWRCTTDEIVDFFRGYALAPGDAIHMGVAPDGRFTGEAWVTFASPTEAQRAQTDRNRAHMGSRYVELFAT</sequence>
<evidence type="ECO:0000256" key="3">
    <source>
        <dbReference type="ARBA" id="ARBA00022737"/>
    </source>
</evidence>
<dbReference type="InterPro" id="IPR050666">
    <property type="entry name" value="ESRP"/>
</dbReference>
<dbReference type="AlphaFoldDB" id="A0A7S0M7H7"/>
<dbReference type="Pfam" id="PF00076">
    <property type="entry name" value="RRM_1"/>
    <property type="match status" value="3"/>
</dbReference>
<evidence type="ECO:0000256" key="5">
    <source>
        <dbReference type="ARBA" id="ARBA00023187"/>
    </source>
</evidence>
<dbReference type="GO" id="GO:0003723">
    <property type="term" value="F:RNA binding"/>
    <property type="evidence" value="ECO:0007669"/>
    <property type="project" value="UniProtKB-UniRule"/>
</dbReference>
<name>A0A7S0M7H7_9CRYP</name>
<dbReference type="SMART" id="SM00360">
    <property type="entry name" value="RRM"/>
    <property type="match status" value="4"/>
</dbReference>
<dbReference type="InterPro" id="IPR036397">
    <property type="entry name" value="RNaseH_sf"/>
</dbReference>
<evidence type="ECO:0000259" key="8">
    <source>
        <dbReference type="PROSITE" id="PS50102"/>
    </source>
</evidence>
<evidence type="ECO:0000256" key="7">
    <source>
        <dbReference type="SAM" id="MobiDB-lite"/>
    </source>
</evidence>
<dbReference type="GO" id="GO:0006397">
    <property type="term" value="P:mRNA processing"/>
    <property type="evidence" value="ECO:0007669"/>
    <property type="project" value="UniProtKB-KW"/>
</dbReference>
<feature type="region of interest" description="Disordered" evidence="7">
    <location>
        <begin position="144"/>
        <end position="166"/>
    </location>
</feature>
<evidence type="ECO:0000256" key="4">
    <source>
        <dbReference type="ARBA" id="ARBA00022884"/>
    </source>
</evidence>
<dbReference type="InterPro" id="IPR035979">
    <property type="entry name" value="RBD_domain_sf"/>
</dbReference>
<dbReference type="InterPro" id="IPR000504">
    <property type="entry name" value="RRM_dom"/>
</dbReference>
<gene>
    <name evidence="9" type="ORF">CCUR1050_LOCUS8934</name>
</gene>
<dbReference type="PANTHER" id="PTHR13976">
    <property type="entry name" value="HETEROGENEOUS NUCLEAR RIBONUCLEOPROTEIN-RELATED"/>
    <property type="match status" value="1"/>
</dbReference>
<dbReference type="CDD" id="cd12254">
    <property type="entry name" value="RRM_hnRNPH_ESRPs_RBM12_like"/>
    <property type="match status" value="3"/>
</dbReference>
<evidence type="ECO:0000313" key="9">
    <source>
        <dbReference type="EMBL" id="CAD8631254.1"/>
    </source>
</evidence>
<keyword evidence="5" id="KW-0508">mRNA splicing</keyword>
<organism evidence="9">
    <name type="scientific">Cryptomonas curvata</name>
    <dbReference type="NCBI Taxonomy" id="233186"/>
    <lineage>
        <taxon>Eukaryota</taxon>
        <taxon>Cryptophyceae</taxon>
        <taxon>Cryptomonadales</taxon>
        <taxon>Cryptomonadaceae</taxon>
        <taxon>Cryptomonas</taxon>
    </lineage>
</organism>
<dbReference type="EMBL" id="HBEZ01016128">
    <property type="protein sequence ID" value="CAD8631254.1"/>
    <property type="molecule type" value="Transcribed_RNA"/>
</dbReference>
<evidence type="ECO:0000256" key="6">
    <source>
        <dbReference type="PROSITE-ProRule" id="PRU00176"/>
    </source>
</evidence>
<feature type="domain" description="RRM" evidence="8">
    <location>
        <begin position="651"/>
        <end position="728"/>
    </location>
</feature>
<dbReference type="InterPro" id="IPR012677">
    <property type="entry name" value="Nucleotide-bd_a/b_plait_sf"/>
</dbReference>
<evidence type="ECO:0000256" key="1">
    <source>
        <dbReference type="ARBA" id="ARBA00008866"/>
    </source>
</evidence>
<dbReference type="SUPFAM" id="SSF54928">
    <property type="entry name" value="RNA-binding domain, RBD"/>
    <property type="match status" value="4"/>
</dbReference>
<proteinExistence type="inferred from homology"/>
<dbReference type="GO" id="GO:0008380">
    <property type="term" value="P:RNA splicing"/>
    <property type="evidence" value="ECO:0007669"/>
    <property type="project" value="UniProtKB-KW"/>
</dbReference>
<keyword evidence="2" id="KW-0507">mRNA processing</keyword>
<reference evidence="9" key="1">
    <citation type="submission" date="2021-01" db="EMBL/GenBank/DDBJ databases">
        <authorList>
            <person name="Corre E."/>
            <person name="Pelletier E."/>
            <person name="Niang G."/>
            <person name="Scheremetjew M."/>
            <person name="Finn R."/>
            <person name="Kale V."/>
            <person name="Holt S."/>
            <person name="Cochrane G."/>
            <person name="Meng A."/>
            <person name="Brown T."/>
            <person name="Cohen L."/>
        </authorList>
    </citation>
    <scope>NUCLEOTIDE SEQUENCE</scope>
    <source>
        <strain evidence="9">CCAP979/52</strain>
    </source>
</reference>
<dbReference type="PROSITE" id="PS50102">
    <property type="entry name" value="RRM"/>
    <property type="match status" value="1"/>
</dbReference>
<accession>A0A7S0M7H7</accession>
<dbReference type="Gene3D" id="3.30.70.330">
    <property type="match status" value="4"/>
</dbReference>
<evidence type="ECO:0000256" key="2">
    <source>
        <dbReference type="ARBA" id="ARBA00022664"/>
    </source>
</evidence>